<keyword evidence="1" id="KW-0001">2Fe-2S</keyword>
<dbReference type="PaxDb" id="3847-GLYMA05G31211.1"/>
<dbReference type="GO" id="GO:0051537">
    <property type="term" value="F:2 iron, 2 sulfur cluster binding"/>
    <property type="evidence" value="ECO:0007669"/>
    <property type="project" value="UniProtKB-KW"/>
</dbReference>
<dbReference type="HOGENOM" id="CLU_1780231_0_0_1"/>
<dbReference type="EMBL" id="CM000838">
    <property type="protein sequence ID" value="KRH59335.1"/>
    <property type="molecule type" value="Genomic_DNA"/>
</dbReference>
<comment type="cofactor">
    <cofactor evidence="3">
        <name>[2Fe-2S] cluster</name>
        <dbReference type="ChEBI" id="CHEBI:190135"/>
    </cofactor>
</comment>
<dbReference type="OMA" id="SESCKEG"/>
<dbReference type="Pfam" id="PF00804">
    <property type="entry name" value="Syntaxin"/>
    <property type="match status" value="1"/>
</dbReference>
<proteinExistence type="predicted"/>
<dbReference type="PROSITE" id="PS00197">
    <property type="entry name" value="2FE2S_FER_1"/>
    <property type="match status" value="1"/>
</dbReference>
<evidence type="ECO:0000313" key="5">
    <source>
        <dbReference type="EMBL" id="KRH59335.1"/>
    </source>
</evidence>
<evidence type="ECO:0000313" key="7">
    <source>
        <dbReference type="Proteomes" id="UP000008827"/>
    </source>
</evidence>
<evidence type="ECO:0000259" key="4">
    <source>
        <dbReference type="Pfam" id="PF00804"/>
    </source>
</evidence>
<dbReference type="AlphaFoldDB" id="K7KQY1"/>
<reference evidence="5" key="3">
    <citation type="submission" date="2018-07" db="EMBL/GenBank/DDBJ databases">
        <title>WGS assembly of Glycine max.</title>
        <authorList>
            <person name="Schmutz J."/>
            <person name="Cannon S."/>
            <person name="Schlueter J."/>
            <person name="Ma J."/>
            <person name="Mitros T."/>
            <person name="Nelson W."/>
            <person name="Hyten D."/>
            <person name="Song Q."/>
            <person name="Thelen J."/>
            <person name="Cheng J."/>
            <person name="Xu D."/>
            <person name="Hellsten U."/>
            <person name="May G."/>
            <person name="Yu Y."/>
            <person name="Sakurai T."/>
            <person name="Umezawa T."/>
            <person name="Bhattacharyya M."/>
            <person name="Sandhu D."/>
            <person name="Valliyodan B."/>
            <person name="Lindquist E."/>
            <person name="Peto M."/>
            <person name="Grant D."/>
            <person name="Shu S."/>
            <person name="Goodstein D."/>
            <person name="Barry K."/>
            <person name="Futrell-Griggs M."/>
            <person name="Abernathy B."/>
            <person name="Du J."/>
            <person name="Tian Z."/>
            <person name="Zhu L."/>
            <person name="Gill N."/>
            <person name="Joshi T."/>
            <person name="Libault M."/>
            <person name="Sethuraman A."/>
            <person name="Zhang X."/>
            <person name="Shinozaki K."/>
            <person name="Nguyen H."/>
            <person name="Wing R."/>
            <person name="Cregan P."/>
            <person name="Specht J."/>
            <person name="Grimwood J."/>
            <person name="Rokhsar D."/>
            <person name="Stacey G."/>
            <person name="Shoemaker R."/>
            <person name="Jackson S."/>
        </authorList>
    </citation>
    <scope>NUCLEOTIDE SEQUENCE</scope>
    <source>
        <tissue evidence="5">Callus</tissue>
    </source>
</reference>
<organism evidence="6">
    <name type="scientific">Glycine max</name>
    <name type="common">Soybean</name>
    <name type="synonym">Glycine hispida</name>
    <dbReference type="NCBI Taxonomy" id="3847"/>
    <lineage>
        <taxon>Eukaryota</taxon>
        <taxon>Viridiplantae</taxon>
        <taxon>Streptophyta</taxon>
        <taxon>Embryophyta</taxon>
        <taxon>Tracheophyta</taxon>
        <taxon>Spermatophyta</taxon>
        <taxon>Magnoliopsida</taxon>
        <taxon>eudicotyledons</taxon>
        <taxon>Gunneridae</taxon>
        <taxon>Pentapetalae</taxon>
        <taxon>rosids</taxon>
        <taxon>fabids</taxon>
        <taxon>Fabales</taxon>
        <taxon>Fabaceae</taxon>
        <taxon>Papilionoideae</taxon>
        <taxon>50 kb inversion clade</taxon>
        <taxon>NPAAA clade</taxon>
        <taxon>indigoferoid/millettioid clade</taxon>
        <taxon>Phaseoleae</taxon>
        <taxon>Glycine</taxon>
        <taxon>Glycine subgen. Soja</taxon>
    </lineage>
</organism>
<dbReference type="SMR" id="K7KQY1"/>
<dbReference type="Gene3D" id="1.20.58.70">
    <property type="match status" value="1"/>
</dbReference>
<dbReference type="EnsemblPlants" id="KRH59335">
    <property type="protein sequence ID" value="KRH59335"/>
    <property type="gene ID" value="GLYMA_05G178400"/>
</dbReference>
<evidence type="ECO:0000256" key="1">
    <source>
        <dbReference type="ARBA" id="ARBA00022714"/>
    </source>
</evidence>
<accession>K7KQY1</accession>
<feature type="domain" description="Syntaxin N-terminal" evidence="4">
    <location>
        <begin position="42"/>
        <end position="124"/>
    </location>
</feature>
<dbReference type="Gramene" id="KRH59335">
    <property type="protein sequence ID" value="KRH59335"/>
    <property type="gene ID" value="GLYMA_05G178400"/>
</dbReference>
<gene>
    <name evidence="5" type="ORF">GLYMA_05G178400</name>
</gene>
<keyword evidence="7" id="KW-1185">Reference proteome</keyword>
<keyword evidence="1" id="KW-0479">Metal-binding</keyword>
<sequence length="152" mass="17484">MNDLMTKSFQSYAELKKQAEKDNLEDSHDIEAGKLNNPTDYHNLSQFFQEVEAIKVEMEEVATLLFDLLQLHEETKCTDSAKVLRGLRDRMVSDMVTLFCKARIINSRFEVLDQSNITNHTLSESCKEGIQIDDQNVCHKSFCWPGSCGQCW</sequence>
<evidence type="ECO:0000256" key="3">
    <source>
        <dbReference type="ARBA" id="ARBA00034078"/>
    </source>
</evidence>
<evidence type="ECO:0000256" key="2">
    <source>
        <dbReference type="ARBA" id="ARBA00023014"/>
    </source>
</evidence>
<evidence type="ECO:0000313" key="6">
    <source>
        <dbReference type="EnsemblPlants" id="KRH59335"/>
    </source>
</evidence>
<dbReference type="InParanoid" id="K7KQY1"/>
<dbReference type="Proteomes" id="UP000008827">
    <property type="component" value="Chromosome 5"/>
</dbReference>
<reference evidence="6" key="2">
    <citation type="submission" date="2018-02" db="UniProtKB">
        <authorList>
            <consortium name="EnsemblPlants"/>
        </authorList>
    </citation>
    <scope>IDENTIFICATION</scope>
    <source>
        <strain evidence="6">Williams 82</strain>
    </source>
</reference>
<dbReference type="InterPro" id="IPR006058">
    <property type="entry name" value="2Fe2S_fd_BS"/>
</dbReference>
<dbReference type="STRING" id="3847.K7KQY1"/>
<name>K7KQY1_SOYBN</name>
<dbReference type="InterPro" id="IPR006011">
    <property type="entry name" value="Syntaxin_N"/>
</dbReference>
<dbReference type="eggNOG" id="KOG0810">
    <property type="taxonomic scope" value="Eukaryota"/>
</dbReference>
<keyword evidence="1" id="KW-0408">Iron</keyword>
<reference evidence="5 6" key="1">
    <citation type="journal article" date="2010" name="Nature">
        <title>Genome sequence of the palaeopolyploid soybean.</title>
        <authorList>
            <person name="Schmutz J."/>
            <person name="Cannon S.B."/>
            <person name="Schlueter J."/>
            <person name="Ma J."/>
            <person name="Mitros T."/>
            <person name="Nelson W."/>
            <person name="Hyten D.L."/>
            <person name="Song Q."/>
            <person name="Thelen J.J."/>
            <person name="Cheng J."/>
            <person name="Xu D."/>
            <person name="Hellsten U."/>
            <person name="May G.D."/>
            <person name="Yu Y."/>
            <person name="Sakurai T."/>
            <person name="Umezawa T."/>
            <person name="Bhattacharyya M.K."/>
            <person name="Sandhu D."/>
            <person name="Valliyodan B."/>
            <person name="Lindquist E."/>
            <person name="Peto M."/>
            <person name="Grant D."/>
            <person name="Shu S."/>
            <person name="Goodstein D."/>
            <person name="Barry K."/>
            <person name="Futrell-Griggs M."/>
            <person name="Abernathy B."/>
            <person name="Du J."/>
            <person name="Tian Z."/>
            <person name="Zhu L."/>
            <person name="Gill N."/>
            <person name="Joshi T."/>
            <person name="Libault M."/>
            <person name="Sethuraman A."/>
            <person name="Zhang X.-C."/>
            <person name="Shinozaki K."/>
            <person name="Nguyen H.T."/>
            <person name="Wing R.A."/>
            <person name="Cregan P."/>
            <person name="Specht J."/>
            <person name="Grimwood J."/>
            <person name="Rokhsar D."/>
            <person name="Stacey G."/>
            <person name="Shoemaker R.C."/>
            <person name="Jackson S.A."/>
        </authorList>
    </citation>
    <scope>NUCLEOTIDE SEQUENCE [LARGE SCALE GENOMIC DNA]</scope>
    <source>
        <strain evidence="6">cv. Williams 82</strain>
        <tissue evidence="5">Callus</tissue>
    </source>
</reference>
<keyword evidence="2" id="KW-0411">Iron-sulfur</keyword>
<protein>
    <recommendedName>
        <fullName evidence="4">Syntaxin N-terminal domain-containing protein</fullName>
    </recommendedName>
</protein>
<dbReference type="GO" id="GO:0016020">
    <property type="term" value="C:membrane"/>
    <property type="evidence" value="ECO:0007669"/>
    <property type="project" value="InterPro"/>
</dbReference>